<evidence type="ECO:0000256" key="2">
    <source>
        <dbReference type="ARBA" id="ARBA00022723"/>
    </source>
</evidence>
<sequence length="308" mass="32433">MKVELTEVSSRDGLQSETAPVSTADKIELVERCIDAGLRRFEVTSFVSPRAVPQMADAEEVLQGLGTRDDVVFQALVPNLRGAERAARSGVHEWVCFLSATESHSRANSNCSIQDAIARLESVRELAAAEGRRAVAALAVAFGCPFEGVTPTAQVLRIAGALVDIGFEELKLGDTIGTATPSQIRTVVTALRSAYPDLSLVLHLHDTRGLSLANVLAGLSLGITRYESALGGTGGCPFAPGATGNVATEDLVHFLHAEGHETGVDFDQLVTHGRWLSGVLGRDLPARLQKAPPIGATRPLDAAARAVG</sequence>
<accession>A0ABT2WWV0</accession>
<dbReference type="PROSITE" id="PS50991">
    <property type="entry name" value="PYR_CT"/>
    <property type="match status" value="1"/>
</dbReference>
<dbReference type="InterPro" id="IPR000891">
    <property type="entry name" value="PYR_CT"/>
</dbReference>
<proteinExistence type="inferred from homology"/>
<evidence type="ECO:0000259" key="4">
    <source>
        <dbReference type="PROSITE" id="PS50991"/>
    </source>
</evidence>
<evidence type="ECO:0000313" key="5">
    <source>
        <dbReference type="EMBL" id="MCU9840386.1"/>
    </source>
</evidence>
<dbReference type="GO" id="GO:0016829">
    <property type="term" value="F:lyase activity"/>
    <property type="evidence" value="ECO:0007669"/>
    <property type="project" value="UniProtKB-KW"/>
</dbReference>
<dbReference type="Proteomes" id="UP001321014">
    <property type="component" value="Unassembled WGS sequence"/>
</dbReference>
<comment type="caution">
    <text evidence="5">The sequence shown here is derived from an EMBL/GenBank/DDBJ whole genome shotgun (WGS) entry which is preliminary data.</text>
</comment>
<reference evidence="5 6" key="1">
    <citation type="submission" date="2022-10" db="EMBL/GenBank/DDBJ databases">
        <title>Ruegeria sp. nov., isolated from ocean surface water.</title>
        <authorList>
            <person name="He W."/>
            <person name="Wang L."/>
            <person name="Zhang D.-F."/>
        </authorList>
    </citation>
    <scope>NUCLEOTIDE SEQUENCE [LARGE SCALE GENOMIC DNA]</scope>
    <source>
        <strain evidence="5 6">WL0004</strain>
    </source>
</reference>
<dbReference type="SUPFAM" id="SSF51569">
    <property type="entry name" value="Aldolase"/>
    <property type="match status" value="1"/>
</dbReference>
<dbReference type="Pfam" id="PF00682">
    <property type="entry name" value="HMGL-like"/>
    <property type="match status" value="1"/>
</dbReference>
<dbReference type="PANTHER" id="PTHR42738">
    <property type="entry name" value="HYDROXYMETHYLGLUTARYL-COA LYASE"/>
    <property type="match status" value="1"/>
</dbReference>
<keyword evidence="2" id="KW-0479">Metal-binding</keyword>
<comment type="similarity">
    <text evidence="1">Belongs to the HMG-CoA lyase family.</text>
</comment>
<evidence type="ECO:0000313" key="6">
    <source>
        <dbReference type="Proteomes" id="UP001321014"/>
    </source>
</evidence>
<organism evidence="5 6">
    <name type="scientific">Ruegeria marisflavi</name>
    <dbReference type="NCBI Taxonomy" id="2984152"/>
    <lineage>
        <taxon>Bacteria</taxon>
        <taxon>Pseudomonadati</taxon>
        <taxon>Pseudomonadota</taxon>
        <taxon>Alphaproteobacteria</taxon>
        <taxon>Rhodobacterales</taxon>
        <taxon>Roseobacteraceae</taxon>
        <taxon>Ruegeria</taxon>
    </lineage>
</organism>
<keyword evidence="3 5" id="KW-0456">Lyase</keyword>
<dbReference type="InterPro" id="IPR043594">
    <property type="entry name" value="HMGL"/>
</dbReference>
<dbReference type="InterPro" id="IPR013785">
    <property type="entry name" value="Aldolase_TIM"/>
</dbReference>
<feature type="domain" description="Pyruvate carboxyltransferase" evidence="4">
    <location>
        <begin position="3"/>
        <end position="270"/>
    </location>
</feature>
<protein>
    <submittedName>
        <fullName evidence="5">Hydroxymethylglutaryl-CoA lyase</fullName>
    </submittedName>
</protein>
<evidence type="ECO:0000256" key="3">
    <source>
        <dbReference type="ARBA" id="ARBA00023239"/>
    </source>
</evidence>
<dbReference type="EMBL" id="JAOVQN010000036">
    <property type="protein sequence ID" value="MCU9840386.1"/>
    <property type="molecule type" value="Genomic_DNA"/>
</dbReference>
<evidence type="ECO:0000256" key="1">
    <source>
        <dbReference type="ARBA" id="ARBA00009405"/>
    </source>
</evidence>
<dbReference type="RefSeq" id="WP_263390258.1">
    <property type="nucleotide sequence ID" value="NZ_JAOVQN010000036.1"/>
</dbReference>
<dbReference type="NCBIfam" id="NF004283">
    <property type="entry name" value="PRK05692.1"/>
    <property type="match status" value="1"/>
</dbReference>
<dbReference type="PANTHER" id="PTHR42738:SF7">
    <property type="entry name" value="HYDROXYMETHYLGLUTARYL-COA LYASE"/>
    <property type="match status" value="1"/>
</dbReference>
<dbReference type="Gene3D" id="3.20.20.70">
    <property type="entry name" value="Aldolase class I"/>
    <property type="match status" value="1"/>
</dbReference>
<name>A0ABT2WWV0_9RHOB</name>
<keyword evidence="6" id="KW-1185">Reference proteome</keyword>
<gene>
    <name evidence="5" type="ORF">OEZ49_21765</name>
</gene>
<dbReference type="CDD" id="cd07938">
    <property type="entry name" value="DRE_TIM_HMGL"/>
    <property type="match status" value="1"/>
</dbReference>